<gene>
    <name evidence="7" type="ORF">Ddye_014396</name>
</gene>
<keyword evidence="4" id="KW-1133">Transmembrane helix</keyword>
<dbReference type="EMBL" id="JANJYI010000004">
    <property type="protein sequence ID" value="KAK2654540.1"/>
    <property type="molecule type" value="Genomic_DNA"/>
</dbReference>
<evidence type="ECO:0000256" key="5">
    <source>
        <dbReference type="ARBA" id="ARBA00023136"/>
    </source>
</evidence>
<proteinExistence type="predicted"/>
<evidence type="ECO:0000256" key="4">
    <source>
        <dbReference type="ARBA" id="ARBA00022989"/>
    </source>
</evidence>
<dbReference type="PANTHER" id="PTHR45631:SF197">
    <property type="entry name" value="TYROSINE KINASE FAMILY PROTEIN"/>
    <property type="match status" value="1"/>
</dbReference>
<evidence type="ECO:0000256" key="1">
    <source>
        <dbReference type="ARBA" id="ARBA00004167"/>
    </source>
</evidence>
<accession>A0AAD9X7Y6</accession>
<dbReference type="InterPro" id="IPR024788">
    <property type="entry name" value="Malectin-like_Carb-bd_dom"/>
</dbReference>
<dbReference type="Pfam" id="PF12819">
    <property type="entry name" value="Malectin_like"/>
    <property type="match status" value="1"/>
</dbReference>
<keyword evidence="5" id="KW-0472">Membrane</keyword>
<dbReference type="GO" id="GO:0016020">
    <property type="term" value="C:membrane"/>
    <property type="evidence" value="ECO:0007669"/>
    <property type="project" value="UniProtKB-SubCell"/>
</dbReference>
<keyword evidence="3" id="KW-0732">Signal</keyword>
<dbReference type="Proteomes" id="UP001280121">
    <property type="component" value="Unassembled WGS sequence"/>
</dbReference>
<evidence type="ECO:0000313" key="8">
    <source>
        <dbReference type="Proteomes" id="UP001280121"/>
    </source>
</evidence>
<reference evidence="7" key="1">
    <citation type="journal article" date="2023" name="Plant J.">
        <title>Genome sequences and population genomics provide insights into the demographic history, inbreeding, and mutation load of two 'living fossil' tree species of Dipteronia.</title>
        <authorList>
            <person name="Feng Y."/>
            <person name="Comes H.P."/>
            <person name="Chen J."/>
            <person name="Zhu S."/>
            <person name="Lu R."/>
            <person name="Zhang X."/>
            <person name="Li P."/>
            <person name="Qiu J."/>
            <person name="Olsen K.M."/>
            <person name="Qiu Y."/>
        </authorList>
    </citation>
    <scope>NUCLEOTIDE SEQUENCE</scope>
    <source>
        <strain evidence="7">KIB01</strain>
    </source>
</reference>
<comment type="subcellular location">
    <subcellularLocation>
        <location evidence="1">Membrane</location>
        <topology evidence="1">Single-pass membrane protein</topology>
    </subcellularLocation>
</comment>
<protein>
    <recommendedName>
        <fullName evidence="6">Malectin-like domain-containing protein</fullName>
    </recommendedName>
</protein>
<dbReference type="PANTHER" id="PTHR45631">
    <property type="entry name" value="OS07G0107800 PROTEIN-RELATED"/>
    <property type="match status" value="1"/>
</dbReference>
<evidence type="ECO:0000313" key="7">
    <source>
        <dbReference type="EMBL" id="KAK2654540.1"/>
    </source>
</evidence>
<sequence length="134" mass="15532">MVMQTTVMPVNGNDSLVFDWKPSDSTLQYFAYFYFAELDQSQANNQTRKQEIYLNDQLLTLLVFPYFASATLPPFVISGENIEISINKTEDSPLPPFLNAFELYVSKQFLQFLSHQEDIMFLLAVEDIIFSVFF</sequence>
<evidence type="ECO:0000256" key="3">
    <source>
        <dbReference type="ARBA" id="ARBA00022729"/>
    </source>
</evidence>
<keyword evidence="8" id="KW-1185">Reference proteome</keyword>
<comment type="caution">
    <text evidence="7">The sequence shown here is derived from an EMBL/GenBank/DDBJ whole genome shotgun (WGS) entry which is preliminary data.</text>
</comment>
<keyword evidence="2" id="KW-0812">Transmembrane</keyword>
<evidence type="ECO:0000259" key="6">
    <source>
        <dbReference type="Pfam" id="PF12819"/>
    </source>
</evidence>
<organism evidence="7 8">
    <name type="scientific">Dipteronia dyeriana</name>
    <dbReference type="NCBI Taxonomy" id="168575"/>
    <lineage>
        <taxon>Eukaryota</taxon>
        <taxon>Viridiplantae</taxon>
        <taxon>Streptophyta</taxon>
        <taxon>Embryophyta</taxon>
        <taxon>Tracheophyta</taxon>
        <taxon>Spermatophyta</taxon>
        <taxon>Magnoliopsida</taxon>
        <taxon>eudicotyledons</taxon>
        <taxon>Gunneridae</taxon>
        <taxon>Pentapetalae</taxon>
        <taxon>rosids</taxon>
        <taxon>malvids</taxon>
        <taxon>Sapindales</taxon>
        <taxon>Sapindaceae</taxon>
        <taxon>Hippocastanoideae</taxon>
        <taxon>Acereae</taxon>
        <taxon>Dipteronia</taxon>
    </lineage>
</organism>
<feature type="domain" description="Malectin-like" evidence="6">
    <location>
        <begin position="2"/>
        <end position="104"/>
    </location>
</feature>
<evidence type="ECO:0000256" key="2">
    <source>
        <dbReference type="ARBA" id="ARBA00022692"/>
    </source>
</evidence>
<name>A0AAD9X7Y6_9ROSI</name>
<dbReference type="AlphaFoldDB" id="A0AAD9X7Y6"/>